<feature type="transmembrane region" description="Helical" evidence="10">
    <location>
        <begin position="375"/>
        <end position="397"/>
    </location>
</feature>
<dbReference type="SUPFAM" id="SSF52540">
    <property type="entry name" value="P-loop containing nucleoside triphosphate hydrolases"/>
    <property type="match status" value="2"/>
</dbReference>
<dbReference type="PROSITE" id="PS00211">
    <property type="entry name" value="ABC_TRANSPORTER_1"/>
    <property type="match status" value="2"/>
</dbReference>
<keyword evidence="8 10" id="KW-0472">Membrane</keyword>
<evidence type="ECO:0000256" key="2">
    <source>
        <dbReference type="ARBA" id="ARBA00022448"/>
    </source>
</evidence>
<protein>
    <submittedName>
        <fullName evidence="13">Vacuolar metal resistance and drug detoxification protein</fullName>
    </submittedName>
</protein>
<dbReference type="GO" id="GO:0140359">
    <property type="term" value="F:ABC-type transporter activity"/>
    <property type="evidence" value="ECO:0007669"/>
    <property type="project" value="InterPro"/>
</dbReference>
<name>A0A168CR77_CORDF</name>
<feature type="transmembrane region" description="Helical" evidence="10">
    <location>
        <begin position="117"/>
        <end position="138"/>
    </location>
</feature>
<feature type="transmembrane region" description="Helical" evidence="10">
    <location>
        <begin position="244"/>
        <end position="267"/>
    </location>
</feature>
<feature type="compositionally biased region" description="Low complexity" evidence="9">
    <location>
        <begin position="492"/>
        <end position="506"/>
    </location>
</feature>
<comment type="caution">
    <text evidence="13">The sequence shown here is derived from an EMBL/GenBank/DDBJ whole genome shotgun (WGS) entry which is preliminary data.</text>
</comment>
<dbReference type="GO" id="GO:0005524">
    <property type="term" value="F:ATP binding"/>
    <property type="evidence" value="ECO:0007669"/>
    <property type="project" value="UniProtKB-KW"/>
</dbReference>
<proteinExistence type="predicted"/>
<evidence type="ECO:0000313" key="14">
    <source>
        <dbReference type="Proteomes" id="UP000076881"/>
    </source>
</evidence>
<dbReference type="InterPro" id="IPR003593">
    <property type="entry name" value="AAA+_ATPase"/>
</dbReference>
<dbReference type="InterPro" id="IPR044726">
    <property type="entry name" value="ABCC_6TM_D2"/>
</dbReference>
<evidence type="ECO:0000256" key="6">
    <source>
        <dbReference type="ARBA" id="ARBA00022840"/>
    </source>
</evidence>
<dbReference type="PROSITE" id="PS50893">
    <property type="entry name" value="ABC_TRANSPORTER_2"/>
    <property type="match status" value="1"/>
</dbReference>
<comment type="subcellular location">
    <subcellularLocation>
        <location evidence="1">Cell membrane</location>
        <topology evidence="1">Multi-pass membrane protein</topology>
    </subcellularLocation>
</comment>
<feature type="transmembrane region" description="Helical" evidence="10">
    <location>
        <begin position="90"/>
        <end position="111"/>
    </location>
</feature>
<reference evidence="13 14" key="1">
    <citation type="journal article" date="2016" name="Genome Biol. Evol.">
        <title>Divergent and convergent evolution of fungal pathogenicity.</title>
        <authorList>
            <person name="Shang Y."/>
            <person name="Xiao G."/>
            <person name="Zheng P."/>
            <person name="Cen K."/>
            <person name="Zhan S."/>
            <person name="Wang C."/>
        </authorList>
    </citation>
    <scope>NUCLEOTIDE SEQUENCE [LARGE SCALE GENOMIC DNA]</scope>
    <source>
        <strain evidence="13 14">RCEF 1005</strain>
    </source>
</reference>
<feature type="domain" description="ABC transporter" evidence="11">
    <location>
        <begin position="514"/>
        <end position="746"/>
    </location>
</feature>
<dbReference type="Pfam" id="PF00005">
    <property type="entry name" value="ABC_tran"/>
    <property type="match status" value="2"/>
</dbReference>
<dbReference type="InterPro" id="IPR036640">
    <property type="entry name" value="ABC1_TM_sf"/>
</dbReference>
<keyword evidence="5" id="KW-0547">Nucleotide-binding</keyword>
<dbReference type="Gene3D" id="3.40.50.300">
    <property type="entry name" value="P-loop containing nucleotide triphosphate hydrolases"/>
    <property type="match status" value="2"/>
</dbReference>
<feature type="transmembrane region" description="Helical" evidence="10">
    <location>
        <begin position="60"/>
        <end position="78"/>
    </location>
</feature>
<dbReference type="CDD" id="cd18580">
    <property type="entry name" value="ABC_6TM_ABCC_D2"/>
    <property type="match status" value="1"/>
</dbReference>
<dbReference type="PROSITE" id="PS50929">
    <property type="entry name" value="ABC_TM1F"/>
    <property type="match status" value="1"/>
</dbReference>
<dbReference type="Pfam" id="PF00664">
    <property type="entry name" value="ABC_membrane"/>
    <property type="match status" value="1"/>
</dbReference>
<dbReference type="Gene3D" id="1.20.1560.10">
    <property type="entry name" value="ABC transporter type 1, transmembrane domain"/>
    <property type="match status" value="2"/>
</dbReference>
<keyword evidence="7 10" id="KW-1133">Transmembrane helix</keyword>
<evidence type="ECO:0000256" key="10">
    <source>
        <dbReference type="SAM" id="Phobius"/>
    </source>
</evidence>
<feature type="transmembrane region" description="Helical" evidence="10">
    <location>
        <begin position="787"/>
        <end position="809"/>
    </location>
</feature>
<dbReference type="SUPFAM" id="SSF90123">
    <property type="entry name" value="ABC transporter transmembrane region"/>
    <property type="match status" value="2"/>
</dbReference>
<keyword evidence="3" id="KW-1003">Cell membrane</keyword>
<feature type="domain" description="ABC transmembrane type-1" evidence="12">
    <location>
        <begin position="792"/>
        <end position="1063"/>
    </location>
</feature>
<gene>
    <name evidence="13" type="ORF">LEL_08925</name>
</gene>
<feature type="region of interest" description="Disordered" evidence="9">
    <location>
        <begin position="482"/>
        <end position="507"/>
    </location>
</feature>
<keyword evidence="4 10" id="KW-0812">Transmembrane</keyword>
<evidence type="ECO:0000259" key="11">
    <source>
        <dbReference type="PROSITE" id="PS50893"/>
    </source>
</evidence>
<dbReference type="PANTHER" id="PTHR24223">
    <property type="entry name" value="ATP-BINDING CASSETTE SUB-FAMILY C"/>
    <property type="match status" value="1"/>
</dbReference>
<dbReference type="EMBL" id="AZHF01000008">
    <property type="protein sequence ID" value="OAA71690.1"/>
    <property type="molecule type" value="Genomic_DNA"/>
</dbReference>
<dbReference type="InterPro" id="IPR003439">
    <property type="entry name" value="ABC_transporter-like_ATP-bd"/>
</dbReference>
<keyword evidence="2" id="KW-0813">Transport</keyword>
<dbReference type="InterPro" id="IPR011527">
    <property type="entry name" value="ABC1_TM_dom"/>
</dbReference>
<organism evidence="13 14">
    <name type="scientific">Akanthomyces lecanii RCEF 1005</name>
    <dbReference type="NCBI Taxonomy" id="1081108"/>
    <lineage>
        <taxon>Eukaryota</taxon>
        <taxon>Fungi</taxon>
        <taxon>Dikarya</taxon>
        <taxon>Ascomycota</taxon>
        <taxon>Pezizomycotina</taxon>
        <taxon>Sordariomycetes</taxon>
        <taxon>Hypocreomycetidae</taxon>
        <taxon>Hypocreales</taxon>
        <taxon>Cordycipitaceae</taxon>
        <taxon>Akanthomyces</taxon>
        <taxon>Cordyceps confragosa</taxon>
    </lineage>
</organism>
<dbReference type="SMART" id="SM00382">
    <property type="entry name" value="AAA"/>
    <property type="match status" value="2"/>
</dbReference>
<evidence type="ECO:0000256" key="1">
    <source>
        <dbReference type="ARBA" id="ARBA00004651"/>
    </source>
</evidence>
<dbReference type="GO" id="GO:0016887">
    <property type="term" value="F:ATP hydrolysis activity"/>
    <property type="evidence" value="ECO:0007669"/>
    <property type="project" value="InterPro"/>
</dbReference>
<evidence type="ECO:0000256" key="3">
    <source>
        <dbReference type="ARBA" id="ARBA00022475"/>
    </source>
</evidence>
<feature type="transmembrane region" description="Helical" evidence="10">
    <location>
        <begin position="21"/>
        <end position="40"/>
    </location>
</feature>
<dbReference type="Proteomes" id="UP000076881">
    <property type="component" value="Unassembled WGS sequence"/>
</dbReference>
<evidence type="ECO:0000259" key="12">
    <source>
        <dbReference type="PROSITE" id="PS50929"/>
    </source>
</evidence>
<evidence type="ECO:0000256" key="4">
    <source>
        <dbReference type="ARBA" id="ARBA00022692"/>
    </source>
</evidence>
<dbReference type="OrthoDB" id="4868224at2759"/>
<dbReference type="PANTHER" id="PTHR24223:SF399">
    <property type="entry name" value="ABC TRANSPORTER ATNG"/>
    <property type="match status" value="1"/>
</dbReference>
<feature type="transmembrane region" description="Helical" evidence="10">
    <location>
        <begin position="403"/>
        <end position="428"/>
    </location>
</feature>
<accession>A0A168CR77</accession>
<dbReference type="InterPro" id="IPR017871">
    <property type="entry name" value="ABC_transporter-like_CS"/>
</dbReference>
<feature type="transmembrane region" description="Helical" evidence="10">
    <location>
        <begin position="829"/>
        <end position="855"/>
    </location>
</feature>
<feature type="transmembrane region" description="Helical" evidence="10">
    <location>
        <begin position="440"/>
        <end position="465"/>
    </location>
</feature>
<evidence type="ECO:0000256" key="5">
    <source>
        <dbReference type="ARBA" id="ARBA00022741"/>
    </source>
</evidence>
<keyword evidence="14" id="KW-1185">Reference proteome</keyword>
<evidence type="ECO:0000256" key="9">
    <source>
        <dbReference type="SAM" id="MobiDB-lite"/>
    </source>
</evidence>
<evidence type="ECO:0000256" key="8">
    <source>
        <dbReference type="ARBA" id="ARBA00023136"/>
    </source>
</evidence>
<sequence>MDSTFGPRLLGHFDFTLLFEHAMFQIGPSSILIFTLPFYLHKIITCQPLVRPGWLLWAKAAVAVSIAAVQLASVVFWFKSPLDSRVAEAAAILYFLGAIGVIIITYASHAYSLEPVIFLASYLNVTLLLDLVTIYTYYHRTGLDTIARLTCSLPAFKLALIVLEEISKRSLIIAENRNQLSDEVTAGFWNRATFLWINPLLLFGFRRIIHNSDLPDIGEQFDSRRLYENLKVSWGKQDQKSKNALLRALIFSTPWPLVFVLLPRLFLVGFTFGQLFLLQDVVSFSGGATKQPDYISIEEEATSLILATALIFCGKALSRTWFSHIRNQIMVCIRGGLASVVYDKSLRLGGAEAEDSAAITLVTADIPGIEALISLWYDLFAMVLEVAFGITVLTRFVGAASAVAVICTICSFADAMTPAAVVAAALFWTKTLDPTATARFYTVLAVVTLLTDPLSNLIVSLPGWASGFACLSRIQNYLTQEESQDPRRILQPPSRRSSSRASSSRPARPPALLIQLQGINVTMDLTGTILRNASIVIKSGEVTMIHGSVGCGKSTLLNVMLDEMPLRNGSVTLYTRSISFAGQKPWLLNTTIRLNIIGRKAYNQVLYERVIFICDLTTDFQQLPDGDQTVVGSGGCQLSGGQKQRISIARALYVEATVTILDDPFSSLDVATSALIRIRLISDGHAAPNGRALVMTTSMKQHLVDANTVYRVQPDGYVVQLTQEQVDAELDELARNHRASMAATISANANSVVSLEPPSVQPATEDDVDNKRDVTAENYSSFLVYKYFLGPAGIATVIIWLILEGIAAASERLPNVYIRIWLEEDASNYLYYIGYALFCLAHPILNGSTAAYFFWFVNAPTVTKLHDNLVDATLGATFSFLAEEDTGSILNRFSSDMNLATQRIPALIVPTIWRTYAILIDIAIISAGAAYAAAIIPFFVFFIIGIQRFYLRTSRQLRALELDTSKSLIRHLVETAAGIVHVRAFCWQEEVMDDFYTMLDIAQRPFYLLFCVQQWLECVLDLSSSGAAVLVVTFAVKFSNTASANSMGLAFLSLIGFSNTVTMWVKSSVAMETTFGAVARIRAFSEATPKETYKDDKGPVSRHWPITGVLELNCVSAVYGSQEQAHASQINNLTFTIRPGPNGSLGIIGRTGSGKTTILLSILNLLNYKGTISIDNREIRTVCPDLLRSRIITTITQGGIYLLGSVRFNLDPFHDSLRPSTCIVTDAMCESMLQKVGLWEIINARGGLTARMKDLKLSQGQRQLFQFARAMLHHETMRTKIVLMDEATSSLDEDTEARVINIIDNAHDTIAEDVSRAWPGEHEGIPEAFQDKFWPQLRMGAKTGAAAET</sequence>
<dbReference type="InterPro" id="IPR027417">
    <property type="entry name" value="P-loop_NTPase"/>
</dbReference>
<evidence type="ECO:0000313" key="13">
    <source>
        <dbReference type="EMBL" id="OAA71690.1"/>
    </source>
</evidence>
<keyword evidence="6" id="KW-0067">ATP-binding</keyword>
<dbReference type="GO" id="GO:0005886">
    <property type="term" value="C:plasma membrane"/>
    <property type="evidence" value="ECO:0007669"/>
    <property type="project" value="UniProtKB-SubCell"/>
</dbReference>
<feature type="transmembrane region" description="Helical" evidence="10">
    <location>
        <begin position="916"/>
        <end position="946"/>
    </location>
</feature>
<dbReference type="InterPro" id="IPR050173">
    <property type="entry name" value="ABC_transporter_C-like"/>
</dbReference>
<evidence type="ECO:0000256" key="7">
    <source>
        <dbReference type="ARBA" id="ARBA00022989"/>
    </source>
</evidence>